<sequence length="436" mass="48336">MAATEKLDMFCYQCSQTARGTGCTLKGVCGKEPIVARLQDNLLFAIKGISAYLYHARELGYSDPEVDAFIEKGFFSTLTNVNFDPAEFLNLAVKAGEMNIRTMKLLKQAHIERFGEPTPTKVRTGTVKGHGIIITGHDMNALDKLLQQVEGTDVFVYTHSEMLPAHGYPGLRKYKNLAGNLGKAWFDQKKLFAQYPMALLGTSNCFLPPREEYIDRMFSTGPVYLPGVKHIDGYDYSEVIARARELPELPDAPGDYELTTGFSTSVLLSHAAKIKELVEKGKIKRFFLVGGCDAPLKKSDYYRELVQKLPQDVVVLTLACGKFRFNDLDLGDIEGIPRLIDLGQCNDAIVALEVAGALADLFGVGVNDLPLTMVISWMEQKAVAILWSLLALGIKGIWLGPIVPGWINDDMLKILVDQYDIRLISTPDEDIKKMMG</sequence>
<keyword evidence="1" id="KW-0963">Cytoplasm</keyword>
<dbReference type="AlphaFoldDB" id="A0A0W8FA14"/>
<accession>A0A0W8FA14</accession>
<dbReference type="EMBL" id="LNQE01001430">
    <property type="protein sequence ID" value="KUG17614.1"/>
    <property type="molecule type" value="Genomic_DNA"/>
</dbReference>
<gene>
    <name evidence="6" type="ORF">ASZ90_012706</name>
</gene>
<protein>
    <submittedName>
        <fullName evidence="6">Hydroxylamine reductase</fullName>
    </submittedName>
</protein>
<dbReference type="HAMAP" id="MF_00069">
    <property type="entry name" value="Hydroxylam_reduct"/>
    <property type="match status" value="1"/>
</dbReference>
<dbReference type="CDD" id="cd01914">
    <property type="entry name" value="HCP"/>
    <property type="match status" value="1"/>
</dbReference>
<name>A0A0W8FA14_9ZZZZ</name>
<dbReference type="Gene3D" id="1.20.1270.20">
    <property type="match status" value="1"/>
</dbReference>
<dbReference type="GO" id="GO:0005737">
    <property type="term" value="C:cytoplasm"/>
    <property type="evidence" value="ECO:0007669"/>
    <property type="project" value="InterPro"/>
</dbReference>
<evidence type="ECO:0000256" key="4">
    <source>
        <dbReference type="ARBA" id="ARBA00023004"/>
    </source>
</evidence>
<dbReference type="GO" id="GO:0046872">
    <property type="term" value="F:metal ion binding"/>
    <property type="evidence" value="ECO:0007669"/>
    <property type="project" value="UniProtKB-KW"/>
</dbReference>
<dbReference type="SUPFAM" id="SSF56821">
    <property type="entry name" value="Prismane protein-like"/>
    <property type="match status" value="1"/>
</dbReference>
<reference evidence="6" key="1">
    <citation type="journal article" date="2015" name="Proc. Natl. Acad. Sci. U.S.A.">
        <title>Networks of energetic and metabolic interactions define dynamics in microbial communities.</title>
        <authorList>
            <person name="Embree M."/>
            <person name="Liu J.K."/>
            <person name="Al-Bassam M.M."/>
            <person name="Zengler K."/>
        </authorList>
    </citation>
    <scope>NUCLEOTIDE SEQUENCE</scope>
</reference>
<comment type="caution">
    <text evidence="6">The sequence shown here is derived from an EMBL/GenBank/DDBJ whole genome shotgun (WGS) entry which is preliminary data.</text>
</comment>
<dbReference type="PANTHER" id="PTHR30109:SF0">
    <property type="entry name" value="HYDROXYLAMINE REDUCTASE"/>
    <property type="match status" value="1"/>
</dbReference>
<dbReference type="GO" id="GO:0042542">
    <property type="term" value="P:response to hydrogen peroxide"/>
    <property type="evidence" value="ECO:0007669"/>
    <property type="project" value="TreeGrafter"/>
</dbReference>
<evidence type="ECO:0000256" key="1">
    <source>
        <dbReference type="ARBA" id="ARBA00022490"/>
    </source>
</evidence>
<keyword evidence="5" id="KW-0411">Iron-sulfur</keyword>
<dbReference type="GO" id="GO:0050418">
    <property type="term" value="F:hydroxylamine reductase activity"/>
    <property type="evidence" value="ECO:0007669"/>
    <property type="project" value="TreeGrafter"/>
</dbReference>
<evidence type="ECO:0000256" key="3">
    <source>
        <dbReference type="ARBA" id="ARBA00023002"/>
    </source>
</evidence>
<evidence type="ECO:0000313" key="6">
    <source>
        <dbReference type="EMBL" id="KUG17614.1"/>
    </source>
</evidence>
<dbReference type="InterPro" id="IPR016100">
    <property type="entry name" value="Prismane_a-bundle"/>
</dbReference>
<keyword evidence="3" id="KW-0560">Oxidoreductase</keyword>
<proteinExistence type="inferred from homology"/>
<dbReference type="InterPro" id="IPR004137">
    <property type="entry name" value="HCP/CODH"/>
</dbReference>
<keyword evidence="4" id="KW-0408">Iron</keyword>
<dbReference type="NCBIfam" id="NF003658">
    <property type="entry name" value="PRK05290.1"/>
    <property type="match status" value="1"/>
</dbReference>
<evidence type="ECO:0000256" key="5">
    <source>
        <dbReference type="ARBA" id="ARBA00023014"/>
    </source>
</evidence>
<dbReference type="InterPro" id="IPR010048">
    <property type="entry name" value="Hydroxylam_reduct"/>
</dbReference>
<dbReference type="PANTHER" id="PTHR30109">
    <property type="entry name" value="HYDROXYLAMINE REDUCTASE"/>
    <property type="match status" value="1"/>
</dbReference>
<dbReference type="NCBIfam" id="TIGR01703">
    <property type="entry name" value="hybrid_clust"/>
    <property type="match status" value="1"/>
</dbReference>
<organism evidence="6">
    <name type="scientific">hydrocarbon metagenome</name>
    <dbReference type="NCBI Taxonomy" id="938273"/>
    <lineage>
        <taxon>unclassified sequences</taxon>
        <taxon>metagenomes</taxon>
        <taxon>ecological metagenomes</taxon>
    </lineage>
</organism>
<dbReference type="GO" id="GO:0051536">
    <property type="term" value="F:iron-sulfur cluster binding"/>
    <property type="evidence" value="ECO:0007669"/>
    <property type="project" value="UniProtKB-KW"/>
</dbReference>
<keyword evidence="2" id="KW-0479">Metal-binding</keyword>
<dbReference type="GO" id="GO:0004601">
    <property type="term" value="F:peroxidase activity"/>
    <property type="evidence" value="ECO:0007669"/>
    <property type="project" value="TreeGrafter"/>
</dbReference>
<evidence type="ECO:0000256" key="2">
    <source>
        <dbReference type="ARBA" id="ARBA00022723"/>
    </source>
</evidence>
<dbReference type="Gene3D" id="3.40.50.2030">
    <property type="match status" value="2"/>
</dbReference>
<dbReference type="Pfam" id="PF03063">
    <property type="entry name" value="Prismane"/>
    <property type="match status" value="1"/>
</dbReference>
<dbReference type="InterPro" id="IPR011254">
    <property type="entry name" value="Prismane-like_sf"/>
</dbReference>
<dbReference type="InterPro" id="IPR016099">
    <property type="entry name" value="Prismane-like_a/b-sand"/>
</dbReference>